<dbReference type="EMBL" id="JALLBG020000171">
    <property type="protein sequence ID" value="KAL3760838.1"/>
    <property type="molecule type" value="Genomic_DNA"/>
</dbReference>
<gene>
    <name evidence="1" type="ORF">ACHAWU_007904</name>
</gene>
<keyword evidence="2" id="KW-1185">Reference proteome</keyword>
<accession>A0ABD3MD66</accession>
<dbReference type="Proteomes" id="UP001530293">
    <property type="component" value="Unassembled WGS sequence"/>
</dbReference>
<evidence type="ECO:0000313" key="2">
    <source>
        <dbReference type="Proteomes" id="UP001530293"/>
    </source>
</evidence>
<comment type="caution">
    <text evidence="1">The sequence shown here is derived from an EMBL/GenBank/DDBJ whole genome shotgun (WGS) entry which is preliminary data.</text>
</comment>
<sequence>MMLSYSIIINAVLLSSNLFSGYYVEATSLRGIDAIHRTAHRTLEDDQIALYLLKEIEMGNTAVLDANADLPQDGKSSYRTDNIQLLDGTIYEVKNAQTGWADNLVSGTDSVRIPPGAIISSDGTIDMNGQPLTTVPDRNLHEDLADRDAHRSDRNRMLQIGTKTVLAVRVILDDGAYSYASQTGLSDDVFGDKVDPSNLKSQYAACSYDQLIFNKALDRSMTTNPNDGTTAISSGVVDVKVDFGVAAGDLVIRNEVTNKINAVFGVSNPDQLANYVMYCMPPGVMSGIAYAYVNSWNSVYSNEWCNFLSTQVHEVRCSVVNAIPSQLTLSPFCAFTIRSGITLDLLTRTSFTDDQSCIMGYSYSQDDSPLMCFNAAKSWQSKWYTSKSKVVDPSAGTDNCFLGNVYGIADYGNAAATTVLVKIDDASATDYYVAFNRKIGINSGTQEAGNQVTVVKVGGEGNSYAESELLAKLSSGGSWSGIVDGKNMTVKVLSINTGSTPAYAYVRISEAGTLCGGPPDPTIPPCLAPGAPVTCTNTVNPNCCSGSCIKRGKKQNTCV</sequence>
<protein>
    <submittedName>
        <fullName evidence="1">Uncharacterized protein</fullName>
    </submittedName>
</protein>
<dbReference type="AlphaFoldDB" id="A0ABD3MD66"/>
<organism evidence="1 2">
    <name type="scientific">Discostella pseudostelligera</name>
    <dbReference type="NCBI Taxonomy" id="259834"/>
    <lineage>
        <taxon>Eukaryota</taxon>
        <taxon>Sar</taxon>
        <taxon>Stramenopiles</taxon>
        <taxon>Ochrophyta</taxon>
        <taxon>Bacillariophyta</taxon>
        <taxon>Coscinodiscophyceae</taxon>
        <taxon>Thalassiosirophycidae</taxon>
        <taxon>Stephanodiscales</taxon>
        <taxon>Stephanodiscaceae</taxon>
        <taxon>Discostella</taxon>
    </lineage>
</organism>
<proteinExistence type="predicted"/>
<name>A0ABD3MD66_9STRA</name>
<reference evidence="1 2" key="1">
    <citation type="submission" date="2024-10" db="EMBL/GenBank/DDBJ databases">
        <title>Updated reference genomes for cyclostephanoid diatoms.</title>
        <authorList>
            <person name="Roberts W.R."/>
            <person name="Alverson A.J."/>
        </authorList>
    </citation>
    <scope>NUCLEOTIDE SEQUENCE [LARGE SCALE GENOMIC DNA]</scope>
    <source>
        <strain evidence="1 2">AJA232-27</strain>
    </source>
</reference>
<evidence type="ECO:0000313" key="1">
    <source>
        <dbReference type="EMBL" id="KAL3760838.1"/>
    </source>
</evidence>